<dbReference type="EMBL" id="VTOW01000004">
    <property type="protein sequence ID" value="NKE72725.1"/>
    <property type="molecule type" value="Genomic_DNA"/>
</dbReference>
<sequence length="120" mass="12221">MIEIVIFIMVIGLAGGILIPLTQSVSGSANPVITQQAIALAQAELDQTIAQKRAAGFGPIASGACVVPMPAGFTCARAVCFVPATNLNSCGAATDFKRVDVTITNAVIGNVTAVTLLTNY</sequence>
<accession>A0A7X6DSU3</accession>
<evidence type="ECO:0000313" key="2">
    <source>
        <dbReference type="Proteomes" id="UP000534783"/>
    </source>
</evidence>
<dbReference type="RefSeq" id="WP_168062669.1">
    <property type="nucleotide sequence ID" value="NZ_VTOW01000004.1"/>
</dbReference>
<evidence type="ECO:0000313" key="1">
    <source>
        <dbReference type="EMBL" id="NKE72725.1"/>
    </source>
</evidence>
<dbReference type="Proteomes" id="UP000534783">
    <property type="component" value="Unassembled WGS sequence"/>
</dbReference>
<reference evidence="1 2" key="1">
    <citation type="journal article" date="2020" name="Nature">
        <title>Bacterial chemolithoautotrophy via manganese oxidation.</title>
        <authorList>
            <person name="Yu H."/>
            <person name="Leadbetter J.R."/>
        </authorList>
    </citation>
    <scope>NUCLEOTIDE SEQUENCE [LARGE SCALE GENOMIC DNA]</scope>
    <source>
        <strain evidence="1 2">Mn-1</strain>
    </source>
</reference>
<keyword evidence="2" id="KW-1185">Reference proteome</keyword>
<protein>
    <submittedName>
        <fullName evidence="1">Uncharacterized protein</fullName>
    </submittedName>
</protein>
<gene>
    <name evidence="1" type="ORF">MNODULE_18400</name>
</gene>
<dbReference type="AlphaFoldDB" id="A0A7X6DSU3"/>
<comment type="caution">
    <text evidence="1">The sequence shown here is derived from an EMBL/GenBank/DDBJ whole genome shotgun (WGS) entry which is preliminary data.</text>
</comment>
<name>A0A7X6DSU3_9BACT</name>
<proteinExistence type="predicted"/>
<organism evidence="1 2">
    <name type="scientific">Candidatus Manganitrophus noduliformans</name>
    <dbReference type="NCBI Taxonomy" id="2606439"/>
    <lineage>
        <taxon>Bacteria</taxon>
        <taxon>Pseudomonadati</taxon>
        <taxon>Nitrospirota</taxon>
        <taxon>Nitrospiria</taxon>
        <taxon>Candidatus Troglogloeales</taxon>
        <taxon>Candidatus Manganitrophaceae</taxon>
        <taxon>Candidatus Manganitrophus</taxon>
    </lineage>
</organism>